<feature type="compositionally biased region" description="Basic residues" evidence="1">
    <location>
        <begin position="1"/>
        <end position="10"/>
    </location>
</feature>
<dbReference type="Proteomes" id="UP001164743">
    <property type="component" value="Chromosome 1A"/>
</dbReference>
<dbReference type="GeneID" id="77806781"/>
<dbReference type="EMBL" id="CP110421">
    <property type="protein sequence ID" value="WAQ80744.1"/>
    <property type="molecule type" value="Genomic_DNA"/>
</dbReference>
<name>A0ABY7C6G4_9BASI</name>
<evidence type="ECO:0000313" key="3">
    <source>
        <dbReference type="Proteomes" id="UP001164743"/>
    </source>
</evidence>
<gene>
    <name evidence="2" type="ORF">PtA15_1A82</name>
</gene>
<keyword evidence="3" id="KW-1185">Reference proteome</keyword>
<accession>A0ABY7C6G4</accession>
<proteinExistence type="predicted"/>
<sequence>MTCAKGRRPRLPPQPDASSTVTHGWQSAEAPSSHPPALAPAKIPLVLTPSRLGRTAVYHVGL</sequence>
<feature type="compositionally biased region" description="Polar residues" evidence="1">
    <location>
        <begin position="16"/>
        <end position="25"/>
    </location>
</feature>
<evidence type="ECO:0000256" key="1">
    <source>
        <dbReference type="SAM" id="MobiDB-lite"/>
    </source>
</evidence>
<feature type="region of interest" description="Disordered" evidence="1">
    <location>
        <begin position="1"/>
        <end position="39"/>
    </location>
</feature>
<reference evidence="2" key="1">
    <citation type="submission" date="2022-10" db="EMBL/GenBank/DDBJ databases">
        <title>Puccinia triticina Genome sequencing and assembly.</title>
        <authorList>
            <person name="Li C."/>
        </authorList>
    </citation>
    <scope>NUCLEOTIDE SEQUENCE</scope>
    <source>
        <strain evidence="2">Pt15</strain>
    </source>
</reference>
<protein>
    <submittedName>
        <fullName evidence="2">Uncharacterized protein</fullName>
    </submittedName>
</protein>
<dbReference type="RefSeq" id="XP_053016299.1">
    <property type="nucleotide sequence ID" value="XM_053165897.1"/>
</dbReference>
<organism evidence="2 3">
    <name type="scientific">Puccinia triticina</name>
    <dbReference type="NCBI Taxonomy" id="208348"/>
    <lineage>
        <taxon>Eukaryota</taxon>
        <taxon>Fungi</taxon>
        <taxon>Dikarya</taxon>
        <taxon>Basidiomycota</taxon>
        <taxon>Pucciniomycotina</taxon>
        <taxon>Pucciniomycetes</taxon>
        <taxon>Pucciniales</taxon>
        <taxon>Pucciniaceae</taxon>
        <taxon>Puccinia</taxon>
    </lineage>
</organism>
<evidence type="ECO:0000313" key="2">
    <source>
        <dbReference type="EMBL" id="WAQ80744.1"/>
    </source>
</evidence>